<gene>
    <name evidence="2" type="ORF">EI293_21905</name>
</gene>
<proteinExistence type="predicted"/>
<dbReference type="Proteomes" id="UP000270291">
    <property type="component" value="Unassembled WGS sequence"/>
</dbReference>
<reference evidence="2 3" key="1">
    <citation type="submission" date="2018-12" db="EMBL/GenBank/DDBJ databases">
        <authorList>
            <person name="Feng G."/>
            <person name="Zhu H."/>
        </authorList>
    </citation>
    <scope>NUCLEOTIDE SEQUENCE [LARGE SCALE GENOMIC DNA]</scope>
    <source>
        <strain evidence="2 3">LMG 26000</strain>
    </source>
</reference>
<organism evidence="2 3">
    <name type="scientific">Hymenobacter perfusus</name>
    <dbReference type="NCBI Taxonomy" id="1236770"/>
    <lineage>
        <taxon>Bacteria</taxon>
        <taxon>Pseudomonadati</taxon>
        <taxon>Bacteroidota</taxon>
        <taxon>Cytophagia</taxon>
        <taxon>Cytophagales</taxon>
        <taxon>Hymenobacteraceae</taxon>
        <taxon>Hymenobacter</taxon>
    </lineage>
</organism>
<comment type="caution">
    <text evidence="2">The sequence shown here is derived from an EMBL/GenBank/DDBJ whole genome shotgun (WGS) entry which is preliminary data.</text>
</comment>
<evidence type="ECO:0000313" key="3">
    <source>
        <dbReference type="Proteomes" id="UP000270291"/>
    </source>
</evidence>
<accession>A0A3R9PHK7</accession>
<protein>
    <submittedName>
        <fullName evidence="2">Uncharacterized protein</fullName>
    </submittedName>
</protein>
<keyword evidence="3" id="KW-1185">Reference proteome</keyword>
<dbReference type="EMBL" id="RWIU01000013">
    <property type="protein sequence ID" value="RSK38336.1"/>
    <property type="molecule type" value="Genomic_DNA"/>
</dbReference>
<evidence type="ECO:0000313" key="2">
    <source>
        <dbReference type="EMBL" id="RSK38336.1"/>
    </source>
</evidence>
<name>A0A3R9PHK7_9BACT</name>
<feature type="region of interest" description="Disordered" evidence="1">
    <location>
        <begin position="131"/>
        <end position="155"/>
    </location>
</feature>
<dbReference type="AlphaFoldDB" id="A0A3R9PHK7"/>
<sequence length="287" mass="33097">MISGTRKRQFRQRFQAHLYPVKTFRGDPTRPAYTLYSLHQYPTYLAAMNELDELVDQWPRNRPRTVALLAVRQAFFDSGAVHWAVETVADEDQENVHALMLNERQWGQRSDPEKAARHARNFALAEAALVESQRRKQGPPTGKGPRQAPQAPQQAKALAFVPAQPRPNNRPTARPRYTAAQLQRDPLAYQASVNELDELLEHWPYKRNRILYLLATHEALTQQGGRTEDESQLLDPSNPAHYADRAQYVRRATARAADPQRADRHRQARREALSWLECQKLYPKTRP</sequence>
<evidence type="ECO:0000256" key="1">
    <source>
        <dbReference type="SAM" id="MobiDB-lite"/>
    </source>
</evidence>